<gene>
    <name evidence="2" type="ORF">NKR23_g8939</name>
</gene>
<dbReference type="AlphaFoldDB" id="A0AA38VCG4"/>
<reference evidence="2" key="1">
    <citation type="submission" date="2022-07" db="EMBL/GenBank/DDBJ databases">
        <title>Fungi with potential for degradation of polypropylene.</title>
        <authorList>
            <person name="Gostincar C."/>
        </authorList>
    </citation>
    <scope>NUCLEOTIDE SEQUENCE</scope>
    <source>
        <strain evidence="2">EXF-13308</strain>
    </source>
</reference>
<feature type="region of interest" description="Disordered" evidence="1">
    <location>
        <begin position="92"/>
        <end position="120"/>
    </location>
</feature>
<comment type="caution">
    <text evidence="2">The sequence shown here is derived from an EMBL/GenBank/DDBJ whole genome shotgun (WGS) entry which is preliminary data.</text>
</comment>
<evidence type="ECO:0000313" key="3">
    <source>
        <dbReference type="Proteomes" id="UP001174694"/>
    </source>
</evidence>
<dbReference type="Proteomes" id="UP001174694">
    <property type="component" value="Unassembled WGS sequence"/>
</dbReference>
<feature type="compositionally biased region" description="Basic and acidic residues" evidence="1">
    <location>
        <begin position="92"/>
        <end position="101"/>
    </location>
</feature>
<proteinExistence type="predicted"/>
<accession>A0AA38VCG4</accession>
<name>A0AA38VCG4_9PEZI</name>
<organism evidence="2 3">
    <name type="scientific">Pleurostoma richardsiae</name>
    <dbReference type="NCBI Taxonomy" id="41990"/>
    <lineage>
        <taxon>Eukaryota</taxon>
        <taxon>Fungi</taxon>
        <taxon>Dikarya</taxon>
        <taxon>Ascomycota</taxon>
        <taxon>Pezizomycotina</taxon>
        <taxon>Sordariomycetes</taxon>
        <taxon>Sordariomycetidae</taxon>
        <taxon>Calosphaeriales</taxon>
        <taxon>Pleurostomataceae</taxon>
        <taxon>Pleurostoma</taxon>
    </lineage>
</organism>
<protein>
    <submittedName>
        <fullName evidence="2">Uncharacterized protein</fullName>
    </submittedName>
</protein>
<dbReference type="EMBL" id="JANBVO010000033">
    <property type="protein sequence ID" value="KAJ9137646.1"/>
    <property type="molecule type" value="Genomic_DNA"/>
</dbReference>
<evidence type="ECO:0000256" key="1">
    <source>
        <dbReference type="SAM" id="MobiDB-lite"/>
    </source>
</evidence>
<evidence type="ECO:0000313" key="2">
    <source>
        <dbReference type="EMBL" id="KAJ9137646.1"/>
    </source>
</evidence>
<sequence length="120" mass="13184">MASVSLEDARRAILEDGFFVVTDPVVGERVREMESLKLPYTSEYGLDFCKTNVLDDTRIRGILESFFEWSGLVYSREDTESVEDPVVEHGLVEPAEDHGPGEGEADAEPDGGAVFPGNAF</sequence>
<keyword evidence="3" id="KW-1185">Reference proteome</keyword>